<dbReference type="OrthoDB" id="7862470at2"/>
<dbReference type="RefSeq" id="WP_126399529.1">
    <property type="nucleotide sequence ID" value="NZ_AP018907.1"/>
</dbReference>
<organism evidence="1 2">
    <name type="scientific">Blastochloris tepida</name>
    <dbReference type="NCBI Taxonomy" id="2233851"/>
    <lineage>
        <taxon>Bacteria</taxon>
        <taxon>Pseudomonadati</taxon>
        <taxon>Pseudomonadota</taxon>
        <taxon>Alphaproteobacteria</taxon>
        <taxon>Hyphomicrobiales</taxon>
        <taxon>Blastochloridaceae</taxon>
        <taxon>Blastochloris</taxon>
    </lineage>
</organism>
<protein>
    <submittedName>
        <fullName evidence="1">Uncharacterized protein</fullName>
    </submittedName>
</protein>
<dbReference type="EMBL" id="AP018907">
    <property type="protein sequence ID" value="BBF93137.1"/>
    <property type="molecule type" value="Genomic_DNA"/>
</dbReference>
<dbReference type="Proteomes" id="UP000266934">
    <property type="component" value="Chromosome"/>
</dbReference>
<name>A0A348G0Q4_9HYPH</name>
<accession>A0A348G0Q4</accession>
<reference evidence="1 2" key="1">
    <citation type="submission" date="2018-08" db="EMBL/GenBank/DDBJ databases">
        <title>Complete genome sequencing of Blastochloris tepida GI.</title>
        <authorList>
            <person name="Tsukatani Y."/>
            <person name="Mori H."/>
        </authorList>
    </citation>
    <scope>NUCLEOTIDE SEQUENCE [LARGE SCALE GENOMIC DNA]</scope>
    <source>
        <strain evidence="1 2">GI</strain>
    </source>
</reference>
<keyword evidence="2" id="KW-1185">Reference proteome</keyword>
<dbReference type="KEGG" id="blag:BLTE_18220"/>
<evidence type="ECO:0000313" key="2">
    <source>
        <dbReference type="Proteomes" id="UP000266934"/>
    </source>
</evidence>
<sequence>MHLPLIVAMAVFLTACAKRAESISAAYVSPLQYERLDCRQLGEEAQRVSARAATVAGAQDEKASRDAVAMGVGLVVFWPALFFIGGNDQQTAELARLRGEMEAIEQASIQRRCGIVFQKPKPQEPAASPAT</sequence>
<proteinExistence type="predicted"/>
<dbReference type="AlphaFoldDB" id="A0A348G0Q4"/>
<gene>
    <name evidence="1" type="ORF">BLTE_18220</name>
</gene>
<evidence type="ECO:0000313" key="1">
    <source>
        <dbReference type="EMBL" id="BBF93137.1"/>
    </source>
</evidence>